<feature type="domain" description="Phorbol-ester/DAG-type" evidence="4">
    <location>
        <begin position="23"/>
        <end position="71"/>
    </location>
</feature>
<dbReference type="Gene3D" id="3.30.60.20">
    <property type="match status" value="1"/>
</dbReference>
<feature type="compositionally biased region" description="Polar residues" evidence="3">
    <location>
        <begin position="94"/>
        <end position="105"/>
    </location>
</feature>
<feature type="region of interest" description="Disordered" evidence="3">
    <location>
        <begin position="190"/>
        <end position="215"/>
    </location>
</feature>
<feature type="compositionally biased region" description="Polar residues" evidence="3">
    <location>
        <begin position="202"/>
        <end position="215"/>
    </location>
</feature>
<dbReference type="InterPro" id="IPR046349">
    <property type="entry name" value="C1-like_sf"/>
</dbReference>
<organism evidence="5 6">
    <name type="scientific">Elysia marginata</name>
    <dbReference type="NCBI Taxonomy" id="1093978"/>
    <lineage>
        <taxon>Eukaryota</taxon>
        <taxon>Metazoa</taxon>
        <taxon>Spiralia</taxon>
        <taxon>Lophotrochozoa</taxon>
        <taxon>Mollusca</taxon>
        <taxon>Gastropoda</taxon>
        <taxon>Heterobranchia</taxon>
        <taxon>Euthyneura</taxon>
        <taxon>Panpulmonata</taxon>
        <taxon>Sacoglossa</taxon>
        <taxon>Placobranchoidea</taxon>
        <taxon>Plakobranchidae</taxon>
        <taxon>Elysia</taxon>
    </lineage>
</organism>
<dbReference type="SMART" id="SM00109">
    <property type="entry name" value="C1"/>
    <property type="match status" value="1"/>
</dbReference>
<sequence length="215" mass="23361">MSALYLYSDQMKLENKDKESKSKHRFVAVSFSNATLCDVCHKPLANKPALRCENCLINVHEHHCKDQVPVCDKNRSKVLQRDGSSHGAHGVREMSNQGGTITETRQVAASSSSTSSVQHATSLRPSQSFKDKRSSSAPVKTQPPGQQLFAPPQLSHRHSLPTASLFGSPPNTSFLQWQANAMGRFNVLDKAISEESEGDAGTGSTMEQSGGHTSK</sequence>
<feature type="compositionally biased region" description="Low complexity" evidence="3">
    <location>
        <begin position="106"/>
        <end position="122"/>
    </location>
</feature>
<dbReference type="CDD" id="cd20815">
    <property type="entry name" value="C1_p190RhoGEF-like"/>
    <property type="match status" value="1"/>
</dbReference>
<dbReference type="SUPFAM" id="SSF57889">
    <property type="entry name" value="Cysteine-rich domain"/>
    <property type="match status" value="1"/>
</dbReference>
<feature type="region of interest" description="Disordered" evidence="3">
    <location>
        <begin position="79"/>
        <end position="167"/>
    </location>
</feature>
<accession>A0AAV4GE35</accession>
<dbReference type="InterPro" id="IPR002219">
    <property type="entry name" value="PKC_DAG/PE"/>
</dbReference>
<dbReference type="EMBL" id="BMAT01008389">
    <property type="protein sequence ID" value="GFR83947.1"/>
    <property type="molecule type" value="Genomic_DNA"/>
</dbReference>
<dbReference type="GO" id="GO:0046872">
    <property type="term" value="F:metal ion binding"/>
    <property type="evidence" value="ECO:0007669"/>
    <property type="project" value="UniProtKB-KW"/>
</dbReference>
<reference evidence="5 6" key="1">
    <citation type="journal article" date="2021" name="Elife">
        <title>Chloroplast acquisition without the gene transfer in kleptoplastic sea slugs, Plakobranchus ocellatus.</title>
        <authorList>
            <person name="Maeda T."/>
            <person name="Takahashi S."/>
            <person name="Yoshida T."/>
            <person name="Shimamura S."/>
            <person name="Takaki Y."/>
            <person name="Nagai Y."/>
            <person name="Toyoda A."/>
            <person name="Suzuki Y."/>
            <person name="Arimoto A."/>
            <person name="Ishii H."/>
            <person name="Satoh N."/>
            <person name="Nishiyama T."/>
            <person name="Hasebe M."/>
            <person name="Maruyama T."/>
            <person name="Minagawa J."/>
            <person name="Obokata J."/>
            <person name="Shigenobu S."/>
        </authorList>
    </citation>
    <scope>NUCLEOTIDE SEQUENCE [LARGE SCALE GENOMIC DNA]</scope>
</reference>
<feature type="compositionally biased region" description="Polar residues" evidence="3">
    <location>
        <begin position="135"/>
        <end position="145"/>
    </location>
</feature>
<keyword evidence="6" id="KW-1185">Reference proteome</keyword>
<dbReference type="PANTHER" id="PTHR13944:SF21">
    <property type="entry name" value="CYSTS, ISOFORM C"/>
    <property type="match status" value="1"/>
</dbReference>
<evidence type="ECO:0000313" key="6">
    <source>
        <dbReference type="Proteomes" id="UP000762676"/>
    </source>
</evidence>
<proteinExistence type="predicted"/>
<dbReference type="InterPro" id="IPR051632">
    <property type="entry name" value="Rho_GEF"/>
</dbReference>
<protein>
    <submittedName>
        <fullName evidence="5">Rho guanine nucleotide exchange factor 28-like isoform X17</fullName>
    </submittedName>
</protein>
<evidence type="ECO:0000256" key="2">
    <source>
        <dbReference type="ARBA" id="ARBA00022833"/>
    </source>
</evidence>
<comment type="caution">
    <text evidence="5">The sequence shown here is derived from an EMBL/GenBank/DDBJ whole genome shotgun (WGS) entry which is preliminary data.</text>
</comment>
<dbReference type="AlphaFoldDB" id="A0AAV4GE35"/>
<keyword evidence="1" id="KW-0479">Metal-binding</keyword>
<gene>
    <name evidence="5" type="ORF">ElyMa_004138100</name>
</gene>
<dbReference type="Proteomes" id="UP000762676">
    <property type="component" value="Unassembled WGS sequence"/>
</dbReference>
<evidence type="ECO:0000313" key="5">
    <source>
        <dbReference type="EMBL" id="GFR83947.1"/>
    </source>
</evidence>
<dbReference type="PANTHER" id="PTHR13944">
    <property type="entry name" value="AGAP007712-PA"/>
    <property type="match status" value="1"/>
</dbReference>
<evidence type="ECO:0000256" key="1">
    <source>
        <dbReference type="ARBA" id="ARBA00022723"/>
    </source>
</evidence>
<evidence type="ECO:0000256" key="3">
    <source>
        <dbReference type="SAM" id="MobiDB-lite"/>
    </source>
</evidence>
<dbReference type="Pfam" id="PF00130">
    <property type="entry name" value="C1_1"/>
    <property type="match status" value="1"/>
</dbReference>
<keyword evidence="2" id="KW-0862">Zinc</keyword>
<dbReference type="GO" id="GO:0035023">
    <property type="term" value="P:regulation of Rho protein signal transduction"/>
    <property type="evidence" value="ECO:0007669"/>
    <property type="project" value="TreeGrafter"/>
</dbReference>
<dbReference type="PROSITE" id="PS50081">
    <property type="entry name" value="ZF_DAG_PE_2"/>
    <property type="match status" value="1"/>
</dbReference>
<name>A0AAV4GE35_9GAST</name>
<evidence type="ECO:0000259" key="4">
    <source>
        <dbReference type="PROSITE" id="PS50081"/>
    </source>
</evidence>